<sequence>MLGMMNCNGATDSVEFYCAPSKKSVANSDEDVKLFSEYKDKAQIEYRKDGRRMTADGESSEKIDPTKLWSDLLMKKVIDRKFNISKAEENNSKKAENIPKKNEKRKSLIRSTSTKKSPK</sequence>
<dbReference type="WBParaSite" id="RSKR_0000248800.1">
    <property type="protein sequence ID" value="RSKR_0000248800.1"/>
    <property type="gene ID" value="RSKR_0000248800"/>
</dbReference>
<dbReference type="Proteomes" id="UP000095286">
    <property type="component" value="Unplaced"/>
</dbReference>
<evidence type="ECO:0000313" key="2">
    <source>
        <dbReference type="WBParaSite" id="RSKR_0000248800.1"/>
    </source>
</evidence>
<reference evidence="2" key="1">
    <citation type="submission" date="2016-11" db="UniProtKB">
        <authorList>
            <consortium name="WormBaseParasite"/>
        </authorList>
    </citation>
    <scope>IDENTIFICATION</scope>
    <source>
        <strain evidence="2">KR3021</strain>
    </source>
</reference>
<proteinExistence type="predicted"/>
<name>A0AC35TNS2_9BILA</name>
<organism evidence="1 2">
    <name type="scientific">Rhabditophanes sp. KR3021</name>
    <dbReference type="NCBI Taxonomy" id="114890"/>
    <lineage>
        <taxon>Eukaryota</taxon>
        <taxon>Metazoa</taxon>
        <taxon>Ecdysozoa</taxon>
        <taxon>Nematoda</taxon>
        <taxon>Chromadorea</taxon>
        <taxon>Rhabditida</taxon>
        <taxon>Tylenchina</taxon>
        <taxon>Panagrolaimomorpha</taxon>
        <taxon>Strongyloidoidea</taxon>
        <taxon>Alloionematidae</taxon>
        <taxon>Rhabditophanes</taxon>
    </lineage>
</organism>
<evidence type="ECO:0000313" key="1">
    <source>
        <dbReference type="Proteomes" id="UP000095286"/>
    </source>
</evidence>
<protein>
    <submittedName>
        <fullName evidence="2">Uncharacterized protein</fullName>
    </submittedName>
</protein>
<accession>A0AC35TNS2</accession>